<evidence type="ECO:0000313" key="2">
    <source>
        <dbReference type="Proteomes" id="UP001057402"/>
    </source>
</evidence>
<sequence>MEESCGIWSVGEFYSPMILAPSDYHSLAYVAGFAFEEEAGLASEFPSSCVAVAKMEVDLEAVILQSKIKRHAQYHRLIQAFIDCQKVS</sequence>
<reference evidence="2" key="1">
    <citation type="journal article" date="2023" name="Front. Plant Sci.">
        <title>Chromosomal-level genome assembly of Melastoma candidum provides insights into trichome evolution.</title>
        <authorList>
            <person name="Zhong Y."/>
            <person name="Wu W."/>
            <person name="Sun C."/>
            <person name="Zou P."/>
            <person name="Liu Y."/>
            <person name="Dai S."/>
            <person name="Zhou R."/>
        </authorList>
    </citation>
    <scope>NUCLEOTIDE SEQUENCE [LARGE SCALE GENOMIC DNA]</scope>
</reference>
<protein>
    <submittedName>
        <fullName evidence="1">Uncharacterized protein</fullName>
    </submittedName>
</protein>
<evidence type="ECO:0000313" key="1">
    <source>
        <dbReference type="EMBL" id="KAI4340761.1"/>
    </source>
</evidence>
<gene>
    <name evidence="1" type="ORF">MLD38_025568</name>
</gene>
<proteinExistence type="predicted"/>
<dbReference type="EMBL" id="CM042886">
    <property type="protein sequence ID" value="KAI4340761.1"/>
    <property type="molecule type" value="Genomic_DNA"/>
</dbReference>
<organism evidence="1 2">
    <name type="scientific">Melastoma candidum</name>
    <dbReference type="NCBI Taxonomy" id="119954"/>
    <lineage>
        <taxon>Eukaryota</taxon>
        <taxon>Viridiplantae</taxon>
        <taxon>Streptophyta</taxon>
        <taxon>Embryophyta</taxon>
        <taxon>Tracheophyta</taxon>
        <taxon>Spermatophyta</taxon>
        <taxon>Magnoliopsida</taxon>
        <taxon>eudicotyledons</taxon>
        <taxon>Gunneridae</taxon>
        <taxon>Pentapetalae</taxon>
        <taxon>rosids</taxon>
        <taxon>malvids</taxon>
        <taxon>Myrtales</taxon>
        <taxon>Melastomataceae</taxon>
        <taxon>Melastomatoideae</taxon>
        <taxon>Melastomateae</taxon>
        <taxon>Melastoma</taxon>
    </lineage>
</organism>
<dbReference type="Proteomes" id="UP001057402">
    <property type="component" value="Chromosome 7"/>
</dbReference>
<name>A0ACB9NXC6_9MYRT</name>
<comment type="caution">
    <text evidence="1">The sequence shown here is derived from an EMBL/GenBank/DDBJ whole genome shotgun (WGS) entry which is preliminary data.</text>
</comment>
<accession>A0ACB9NXC6</accession>
<keyword evidence="2" id="KW-1185">Reference proteome</keyword>